<protein>
    <submittedName>
        <fullName evidence="2">Uncharacterized protein</fullName>
    </submittedName>
</protein>
<proteinExistence type="predicted"/>
<feature type="region of interest" description="Disordered" evidence="1">
    <location>
        <begin position="152"/>
        <end position="205"/>
    </location>
</feature>
<evidence type="ECO:0000313" key="3">
    <source>
        <dbReference type="Proteomes" id="UP001218188"/>
    </source>
</evidence>
<evidence type="ECO:0000313" key="2">
    <source>
        <dbReference type="EMBL" id="KAJ7025048.1"/>
    </source>
</evidence>
<dbReference type="AlphaFoldDB" id="A0AAD6SC78"/>
<evidence type="ECO:0000256" key="1">
    <source>
        <dbReference type="SAM" id="MobiDB-lite"/>
    </source>
</evidence>
<name>A0AAD6SC78_9AGAR</name>
<feature type="compositionally biased region" description="Low complexity" evidence="1">
    <location>
        <begin position="245"/>
        <end position="256"/>
    </location>
</feature>
<feature type="compositionally biased region" description="Low complexity" evidence="1">
    <location>
        <begin position="270"/>
        <end position="283"/>
    </location>
</feature>
<dbReference type="EMBL" id="JARJCM010000160">
    <property type="protein sequence ID" value="KAJ7025048.1"/>
    <property type="molecule type" value="Genomic_DNA"/>
</dbReference>
<gene>
    <name evidence="2" type="ORF">C8F04DRAFT_1269650</name>
</gene>
<feature type="region of interest" description="Disordered" evidence="1">
    <location>
        <begin position="218"/>
        <end position="313"/>
    </location>
</feature>
<feature type="compositionally biased region" description="Acidic residues" evidence="1">
    <location>
        <begin position="303"/>
        <end position="312"/>
    </location>
</feature>
<keyword evidence="3" id="KW-1185">Reference proteome</keyword>
<sequence>MASKHSHTGVIYPSRPLDAPNDGHFACSTPLYTHADFTDPALHNLNNRRKWHFLKHPVRSAVCSDTGLLKSYMRALNDPDFPPEKHNDPAIVVSVHNVIDVARALYKWCYTHPIHETSPSQKQAIIDTRPSLGLKDLMFYDQTGQHERLKLSRTHPRTGPLFNKGPTKGRVLKRPLESNAARTASQKRPRNETAAEQPITPSTQNTITYMEAAVANSVRSAPTDTARAANSAPSVPIATQRAGNSAPSAPTDSAPAGNSEPSSPTDTGNSAPSAPTPAVSAATNCEVTAPMCASASQGAAPEVDPESEEEEGPYFCFAHGPIYLDP</sequence>
<accession>A0AAD6SC78</accession>
<reference evidence="2" key="1">
    <citation type="submission" date="2023-03" db="EMBL/GenBank/DDBJ databases">
        <title>Massive genome expansion in bonnet fungi (Mycena s.s.) driven by repeated elements and novel gene families across ecological guilds.</title>
        <authorList>
            <consortium name="Lawrence Berkeley National Laboratory"/>
            <person name="Harder C.B."/>
            <person name="Miyauchi S."/>
            <person name="Viragh M."/>
            <person name="Kuo A."/>
            <person name="Thoen E."/>
            <person name="Andreopoulos B."/>
            <person name="Lu D."/>
            <person name="Skrede I."/>
            <person name="Drula E."/>
            <person name="Henrissat B."/>
            <person name="Morin E."/>
            <person name="Kohler A."/>
            <person name="Barry K."/>
            <person name="LaButti K."/>
            <person name="Morin E."/>
            <person name="Salamov A."/>
            <person name="Lipzen A."/>
            <person name="Mereny Z."/>
            <person name="Hegedus B."/>
            <person name="Baldrian P."/>
            <person name="Stursova M."/>
            <person name="Weitz H."/>
            <person name="Taylor A."/>
            <person name="Grigoriev I.V."/>
            <person name="Nagy L.G."/>
            <person name="Martin F."/>
            <person name="Kauserud H."/>
        </authorList>
    </citation>
    <scope>NUCLEOTIDE SEQUENCE</scope>
    <source>
        <strain evidence="2">CBHHK200</strain>
    </source>
</reference>
<comment type="caution">
    <text evidence="2">The sequence shown here is derived from an EMBL/GenBank/DDBJ whole genome shotgun (WGS) entry which is preliminary data.</text>
</comment>
<organism evidence="2 3">
    <name type="scientific">Mycena alexandri</name>
    <dbReference type="NCBI Taxonomy" id="1745969"/>
    <lineage>
        <taxon>Eukaryota</taxon>
        <taxon>Fungi</taxon>
        <taxon>Dikarya</taxon>
        <taxon>Basidiomycota</taxon>
        <taxon>Agaricomycotina</taxon>
        <taxon>Agaricomycetes</taxon>
        <taxon>Agaricomycetidae</taxon>
        <taxon>Agaricales</taxon>
        <taxon>Marasmiineae</taxon>
        <taxon>Mycenaceae</taxon>
        <taxon>Mycena</taxon>
    </lineage>
</organism>
<feature type="compositionally biased region" description="Polar residues" evidence="1">
    <location>
        <begin position="259"/>
        <end position="269"/>
    </location>
</feature>
<dbReference type="Proteomes" id="UP001218188">
    <property type="component" value="Unassembled WGS sequence"/>
</dbReference>